<keyword evidence="2" id="KW-1185">Reference proteome</keyword>
<comment type="caution">
    <text evidence="1">The sequence shown here is derived from an EMBL/GenBank/DDBJ whole genome shotgun (WGS) entry which is preliminary data.</text>
</comment>
<dbReference type="InterPro" id="IPR011042">
    <property type="entry name" value="6-blade_b-propeller_TolB-like"/>
</dbReference>
<dbReference type="PANTHER" id="PTHR36842:SF1">
    <property type="entry name" value="PROTEIN TOLB"/>
    <property type="match status" value="1"/>
</dbReference>
<dbReference type="Proteomes" id="UP001231362">
    <property type="component" value="Unassembled WGS sequence"/>
</dbReference>
<gene>
    <name evidence="1" type="ORF">J2S07_002966</name>
</gene>
<organism evidence="1 2">
    <name type="scientific">Anoxybacillus andreesenii</name>
    <dbReference type="NCBI Taxonomy" id="1325932"/>
    <lineage>
        <taxon>Bacteria</taxon>
        <taxon>Bacillati</taxon>
        <taxon>Bacillota</taxon>
        <taxon>Bacilli</taxon>
        <taxon>Bacillales</taxon>
        <taxon>Anoxybacillaceae</taxon>
        <taxon>Anoxybacillus</taxon>
    </lineage>
</organism>
<dbReference type="PANTHER" id="PTHR36842">
    <property type="entry name" value="PROTEIN TOLB HOMOLOG"/>
    <property type="match status" value="1"/>
</dbReference>
<evidence type="ECO:0000313" key="1">
    <source>
        <dbReference type="EMBL" id="MDQ0156645.1"/>
    </source>
</evidence>
<dbReference type="RefSeq" id="WP_307151151.1">
    <property type="nucleotide sequence ID" value="NZ_JAUSTU010000014.1"/>
</dbReference>
<evidence type="ECO:0008006" key="3">
    <source>
        <dbReference type="Google" id="ProtNLM"/>
    </source>
</evidence>
<protein>
    <recommendedName>
        <fullName evidence="3">Translocation protein TolB</fullName>
    </recommendedName>
</protein>
<reference evidence="1 2" key="1">
    <citation type="submission" date="2023-07" db="EMBL/GenBank/DDBJ databases">
        <title>Genomic Encyclopedia of Type Strains, Phase IV (KMG-IV): sequencing the most valuable type-strain genomes for metagenomic binning, comparative biology and taxonomic classification.</title>
        <authorList>
            <person name="Goeker M."/>
        </authorList>
    </citation>
    <scope>NUCLEOTIDE SEQUENCE [LARGE SCALE GENOMIC DNA]</scope>
    <source>
        <strain evidence="1 2">DSM 23948</strain>
    </source>
</reference>
<dbReference type="EMBL" id="JAUSTU010000014">
    <property type="protein sequence ID" value="MDQ0156645.1"/>
    <property type="molecule type" value="Genomic_DNA"/>
</dbReference>
<proteinExistence type="predicted"/>
<dbReference type="SUPFAM" id="SSF82171">
    <property type="entry name" value="DPP6 N-terminal domain-like"/>
    <property type="match status" value="1"/>
</dbReference>
<sequence length="413" mass="47165">MRKSVVSLLIFVLVVSFSNGIDVSARNRTKAAFIRDGNLWLLLDNQETQITKSRNVHGIQWSHDGKWILYQMQAPSQFEPNKIQNEIWVYHLETSEKKRIFYDGYEPQWAPNKAVVAFQDNGVLNISNLKEFRNVALGVYGFTWLPDGSGFLMSSRANLNPDGWTNPVLYEKKLAKNWDEINLFANVKEFFVVPKDLRVDNKNVMSINVDSFLFSPSKKWISFIVSPTASLAMDSNMLCAISSDGERFETLDEMILGVGEPKWAPSKDILAYIAGGGRIVFGFRGKDLKYKEFPVASLTPSNYAELNFTWVSNSSIVTSRVEAKDWSNEFSEHPLPSLYSVHLNKDHQTKIIEPPSGYGDYDPQFIRSMNKLIWFRGTSITDSNRNVWFSDADGSNAKLWLKNVDAIEFYEEK</sequence>
<name>A0ABT9V727_9BACL</name>
<accession>A0ABT9V727</accession>
<dbReference type="Gene3D" id="2.120.10.30">
    <property type="entry name" value="TolB, C-terminal domain"/>
    <property type="match status" value="1"/>
</dbReference>
<evidence type="ECO:0000313" key="2">
    <source>
        <dbReference type="Proteomes" id="UP001231362"/>
    </source>
</evidence>